<evidence type="ECO:0000313" key="5">
    <source>
        <dbReference type="EMBL" id="MPW24427.1"/>
    </source>
</evidence>
<feature type="active site" description="Proton acceptor" evidence="3">
    <location>
        <position position="66"/>
    </location>
</feature>
<comment type="caution">
    <text evidence="5">The sequence shown here is derived from an EMBL/GenBank/DDBJ whole genome shotgun (WGS) entry which is preliminary data.</text>
</comment>
<dbReference type="Gene3D" id="3.40.1400.10">
    <property type="entry name" value="Sugar-phosphate isomerase, RpiB/LacA/LacB"/>
    <property type="match status" value="1"/>
</dbReference>
<comment type="similarity">
    <text evidence="1">Belongs to the LacAB/RpiB family.</text>
</comment>
<feature type="active site" description="Proton donor" evidence="3">
    <location>
        <position position="99"/>
    </location>
</feature>
<evidence type="ECO:0000256" key="1">
    <source>
        <dbReference type="ARBA" id="ARBA00008754"/>
    </source>
</evidence>
<dbReference type="RefSeq" id="WP_152800899.1">
    <property type="nucleotide sequence ID" value="NZ_WHNX01000002.1"/>
</dbReference>
<dbReference type="NCBIfam" id="TIGR00689">
    <property type="entry name" value="rpiB_lacA_lacB"/>
    <property type="match status" value="1"/>
</dbReference>
<feature type="binding site" evidence="4">
    <location>
        <position position="133"/>
    </location>
    <ligand>
        <name>D-ribulose 5-phosphate</name>
        <dbReference type="ChEBI" id="CHEBI:58121"/>
    </ligand>
</feature>
<feature type="binding site" evidence="4">
    <location>
        <position position="100"/>
    </location>
    <ligand>
        <name>D-ribulose 5-phosphate</name>
        <dbReference type="ChEBI" id="CHEBI:58121"/>
    </ligand>
</feature>
<dbReference type="EMBL" id="WHNX01000002">
    <property type="protein sequence ID" value="MPW24427.1"/>
    <property type="molecule type" value="Genomic_DNA"/>
</dbReference>
<evidence type="ECO:0000256" key="4">
    <source>
        <dbReference type="PIRSR" id="PIRSR005384-2"/>
    </source>
</evidence>
<dbReference type="Proteomes" id="UP000440004">
    <property type="component" value="Unassembled WGS sequence"/>
</dbReference>
<sequence length="151" mass="16449">MKIGFGCDHVSMTLKNILISHLESREIECIDYGPYTSTSKVNYPEYGLKVAEAIIAGECDRGVLVCGTGVGISLAANKVPGIRAVVCSEPYTAKLSKEHNNSNILSMGERVVGAELAKMILDSWIEAEFEGGRHQDRVNMIADIERKYGAI</sequence>
<dbReference type="Pfam" id="PF02502">
    <property type="entry name" value="LacAB_rpiB"/>
    <property type="match status" value="1"/>
</dbReference>
<evidence type="ECO:0000256" key="2">
    <source>
        <dbReference type="ARBA" id="ARBA00023235"/>
    </source>
</evidence>
<name>A0A6A7K593_9FIRM</name>
<dbReference type="InterPro" id="IPR004785">
    <property type="entry name" value="RpiB"/>
</dbReference>
<dbReference type="EC" id="5.3.1.6" evidence="5"/>
<dbReference type="SUPFAM" id="SSF89623">
    <property type="entry name" value="Ribose/Galactose isomerase RpiB/AlsB"/>
    <property type="match status" value="1"/>
</dbReference>
<dbReference type="InterPro" id="IPR003500">
    <property type="entry name" value="RpiB_LacA_LacB"/>
</dbReference>
<dbReference type="PANTHER" id="PTHR43732">
    <property type="entry name" value="RIBOSE 5-PHOSPHATE ISOMERASE-RELATED"/>
    <property type="match status" value="1"/>
</dbReference>
<dbReference type="PANTHER" id="PTHR43732:SF1">
    <property type="entry name" value="RIBOSE 5-PHOSPHATE ISOMERASE"/>
    <property type="match status" value="1"/>
</dbReference>
<dbReference type="InterPro" id="IPR051812">
    <property type="entry name" value="SPI_LacAB/RpiB"/>
</dbReference>
<accession>A0A6A7K593</accession>
<dbReference type="AlphaFoldDB" id="A0A6A7K593"/>
<gene>
    <name evidence="5" type="primary">rpiB</name>
    <name evidence="5" type="ORF">GC105_01295</name>
</gene>
<dbReference type="PIRSF" id="PIRSF005384">
    <property type="entry name" value="RpiB_LacA_B"/>
    <property type="match status" value="1"/>
</dbReference>
<organism evidence="5 6">
    <name type="scientific">Alkalibaculum sporogenes</name>
    <dbReference type="NCBI Taxonomy" id="2655001"/>
    <lineage>
        <taxon>Bacteria</taxon>
        <taxon>Bacillati</taxon>
        <taxon>Bacillota</taxon>
        <taxon>Clostridia</taxon>
        <taxon>Eubacteriales</taxon>
        <taxon>Eubacteriaceae</taxon>
        <taxon>Alkalibaculum</taxon>
    </lineage>
</organism>
<keyword evidence="6" id="KW-1185">Reference proteome</keyword>
<keyword evidence="2 5" id="KW-0413">Isomerase</keyword>
<reference evidence="5 6" key="1">
    <citation type="submission" date="2019-10" db="EMBL/GenBank/DDBJ databases">
        <title>Alkalibaculum tamaniensis sp.nov., a new alkaliphilic acetogen, isolated on methoxylated aromatics from a mud volcano.</title>
        <authorList>
            <person name="Khomyakova M.A."/>
            <person name="Merkel A.Y."/>
            <person name="Bonch-Osmolovskaya E.A."/>
            <person name="Slobodkin A.I."/>
        </authorList>
    </citation>
    <scope>NUCLEOTIDE SEQUENCE [LARGE SCALE GENOMIC DNA]</scope>
    <source>
        <strain evidence="5 6">M08DMB</strain>
    </source>
</reference>
<feature type="binding site" evidence="4">
    <location>
        <begin position="67"/>
        <end position="71"/>
    </location>
    <ligand>
        <name>D-ribulose 5-phosphate</name>
        <dbReference type="ChEBI" id="CHEBI:58121"/>
    </ligand>
</feature>
<dbReference type="GO" id="GO:0005975">
    <property type="term" value="P:carbohydrate metabolic process"/>
    <property type="evidence" value="ECO:0007669"/>
    <property type="project" value="InterPro"/>
</dbReference>
<protein>
    <submittedName>
        <fullName evidence="5">Ribose 5-phosphate isomerase B</fullName>
        <ecNumber evidence="5">5.3.1.6</ecNumber>
    </submittedName>
</protein>
<feature type="binding site" evidence="4">
    <location>
        <position position="137"/>
    </location>
    <ligand>
        <name>D-ribulose 5-phosphate</name>
        <dbReference type="ChEBI" id="CHEBI:58121"/>
    </ligand>
</feature>
<feature type="binding site" evidence="4">
    <location>
        <begin position="8"/>
        <end position="9"/>
    </location>
    <ligand>
        <name>D-ribulose 5-phosphate</name>
        <dbReference type="ChEBI" id="CHEBI:58121"/>
    </ligand>
</feature>
<evidence type="ECO:0000313" key="6">
    <source>
        <dbReference type="Proteomes" id="UP000440004"/>
    </source>
</evidence>
<evidence type="ECO:0000256" key="3">
    <source>
        <dbReference type="PIRSR" id="PIRSR005384-1"/>
    </source>
</evidence>
<dbReference type="InterPro" id="IPR036569">
    <property type="entry name" value="RpiB_LacA_LacB_sf"/>
</dbReference>
<dbReference type="NCBIfam" id="TIGR01120">
    <property type="entry name" value="rpiB"/>
    <property type="match status" value="1"/>
</dbReference>
<dbReference type="GO" id="GO:0004751">
    <property type="term" value="F:ribose-5-phosphate isomerase activity"/>
    <property type="evidence" value="ECO:0007669"/>
    <property type="project" value="UniProtKB-EC"/>
</dbReference>
<feature type="binding site" evidence="4">
    <location>
        <position position="110"/>
    </location>
    <ligand>
        <name>D-ribulose 5-phosphate</name>
        <dbReference type="ChEBI" id="CHEBI:58121"/>
    </ligand>
</feature>
<proteinExistence type="inferred from homology"/>
<dbReference type="NCBIfam" id="NF004051">
    <property type="entry name" value="PRK05571.1"/>
    <property type="match status" value="1"/>
</dbReference>